<dbReference type="GO" id="GO:0005524">
    <property type="term" value="F:ATP binding"/>
    <property type="evidence" value="ECO:0007669"/>
    <property type="project" value="UniProtKB-KW"/>
</dbReference>
<dbReference type="SMART" id="SM00220">
    <property type="entry name" value="S_TKc"/>
    <property type="match status" value="1"/>
</dbReference>
<dbReference type="PANTHER" id="PTHR24345:SF0">
    <property type="entry name" value="CELL CYCLE SERINE_THREONINE-PROTEIN KINASE CDC5_MSD2"/>
    <property type="match status" value="1"/>
</dbReference>
<dbReference type="AlphaFoldDB" id="A0A9P6EUH7"/>
<feature type="region of interest" description="Disordered" evidence="6">
    <location>
        <begin position="247"/>
        <end position="276"/>
    </location>
</feature>
<reference evidence="8" key="1">
    <citation type="journal article" date="2020" name="Fungal Divers.">
        <title>Resolving the Mortierellaceae phylogeny through synthesis of multi-gene phylogenetics and phylogenomics.</title>
        <authorList>
            <person name="Vandepol N."/>
            <person name="Liber J."/>
            <person name="Desiro A."/>
            <person name="Na H."/>
            <person name="Kennedy M."/>
            <person name="Barry K."/>
            <person name="Grigoriev I.V."/>
            <person name="Miller A.N."/>
            <person name="O'Donnell K."/>
            <person name="Stajich J.E."/>
            <person name="Bonito G."/>
        </authorList>
    </citation>
    <scope>NUCLEOTIDE SEQUENCE</scope>
    <source>
        <strain evidence="8">NRRL 2591</strain>
    </source>
</reference>
<dbReference type="InterPro" id="IPR000719">
    <property type="entry name" value="Prot_kinase_dom"/>
</dbReference>
<dbReference type="PROSITE" id="PS50011">
    <property type="entry name" value="PROTEIN_KINASE_DOM"/>
    <property type="match status" value="1"/>
</dbReference>
<evidence type="ECO:0000256" key="6">
    <source>
        <dbReference type="SAM" id="MobiDB-lite"/>
    </source>
</evidence>
<keyword evidence="4" id="KW-0418">Kinase</keyword>
<keyword evidence="2" id="KW-0808">Transferase</keyword>
<keyword evidence="1" id="KW-0723">Serine/threonine-protein kinase</keyword>
<gene>
    <name evidence="8" type="ORF">EC957_011239</name>
</gene>
<keyword evidence="5" id="KW-0067">ATP-binding</keyword>
<keyword evidence="3" id="KW-0547">Nucleotide-binding</keyword>
<dbReference type="InterPro" id="IPR008271">
    <property type="entry name" value="Ser/Thr_kinase_AS"/>
</dbReference>
<protein>
    <recommendedName>
        <fullName evidence="7">Protein kinase domain-containing protein</fullName>
    </recommendedName>
</protein>
<dbReference type="Proteomes" id="UP000723463">
    <property type="component" value="Unassembled WGS sequence"/>
</dbReference>
<name>A0A9P6EUH7_9FUNG</name>
<sequence>MAKGSHWQGVEVCLKLMRAENRDSWERERDAYLITLENDCKVPSRNHGAKYLLTFYGSFEYKGQLVLVLELAKENLIEYVNRRRWSKIPRKEIRGLIRDICRGLKWLHFKGVVHRDIKPDNILLSESGAVLVADLGVSCQANKKGELKGYVGTRPYMAPEISRDKACRYRMSADMYSLGVLIHTLVCLKTPKRDNTNMPINAIKGWDEAKELVSNLLQEDPKQRWTIEVVLSHSFFTDDVRNINAKGDSLGSSPVQAQEGGSVPAAENKTSVASSA</sequence>
<dbReference type="PROSITE" id="PS00108">
    <property type="entry name" value="PROTEIN_KINASE_ST"/>
    <property type="match status" value="1"/>
</dbReference>
<evidence type="ECO:0000259" key="7">
    <source>
        <dbReference type="PROSITE" id="PS50011"/>
    </source>
</evidence>
<evidence type="ECO:0000313" key="8">
    <source>
        <dbReference type="EMBL" id="KAF9536361.1"/>
    </source>
</evidence>
<keyword evidence="9" id="KW-1185">Reference proteome</keyword>
<dbReference type="EMBL" id="JAAAXW010000777">
    <property type="protein sequence ID" value="KAF9536361.1"/>
    <property type="molecule type" value="Genomic_DNA"/>
</dbReference>
<evidence type="ECO:0000313" key="9">
    <source>
        <dbReference type="Proteomes" id="UP000723463"/>
    </source>
</evidence>
<organism evidence="8 9">
    <name type="scientific">Mortierella hygrophila</name>
    <dbReference type="NCBI Taxonomy" id="979708"/>
    <lineage>
        <taxon>Eukaryota</taxon>
        <taxon>Fungi</taxon>
        <taxon>Fungi incertae sedis</taxon>
        <taxon>Mucoromycota</taxon>
        <taxon>Mortierellomycotina</taxon>
        <taxon>Mortierellomycetes</taxon>
        <taxon>Mortierellales</taxon>
        <taxon>Mortierellaceae</taxon>
        <taxon>Mortierella</taxon>
    </lineage>
</organism>
<feature type="non-terminal residue" evidence="8">
    <location>
        <position position="1"/>
    </location>
</feature>
<dbReference type="GO" id="GO:0004674">
    <property type="term" value="F:protein serine/threonine kinase activity"/>
    <property type="evidence" value="ECO:0007669"/>
    <property type="project" value="UniProtKB-KW"/>
</dbReference>
<dbReference type="GO" id="GO:0005634">
    <property type="term" value="C:nucleus"/>
    <property type="evidence" value="ECO:0007669"/>
    <property type="project" value="TreeGrafter"/>
</dbReference>
<dbReference type="InterPro" id="IPR011009">
    <property type="entry name" value="Kinase-like_dom_sf"/>
</dbReference>
<evidence type="ECO:0000256" key="4">
    <source>
        <dbReference type="ARBA" id="ARBA00022777"/>
    </source>
</evidence>
<dbReference type="Gene3D" id="1.10.510.10">
    <property type="entry name" value="Transferase(Phosphotransferase) domain 1"/>
    <property type="match status" value="1"/>
</dbReference>
<evidence type="ECO:0000256" key="3">
    <source>
        <dbReference type="ARBA" id="ARBA00022741"/>
    </source>
</evidence>
<dbReference type="SUPFAM" id="SSF56112">
    <property type="entry name" value="Protein kinase-like (PK-like)"/>
    <property type="match status" value="1"/>
</dbReference>
<evidence type="ECO:0000256" key="5">
    <source>
        <dbReference type="ARBA" id="ARBA00022840"/>
    </source>
</evidence>
<evidence type="ECO:0000256" key="1">
    <source>
        <dbReference type="ARBA" id="ARBA00022527"/>
    </source>
</evidence>
<accession>A0A9P6EUH7</accession>
<proteinExistence type="predicted"/>
<dbReference type="PANTHER" id="PTHR24345">
    <property type="entry name" value="SERINE/THREONINE-PROTEIN KINASE PLK"/>
    <property type="match status" value="1"/>
</dbReference>
<dbReference type="Pfam" id="PF00069">
    <property type="entry name" value="Pkinase"/>
    <property type="match status" value="1"/>
</dbReference>
<feature type="domain" description="Protein kinase" evidence="7">
    <location>
        <begin position="1"/>
        <end position="236"/>
    </location>
</feature>
<evidence type="ECO:0000256" key="2">
    <source>
        <dbReference type="ARBA" id="ARBA00022679"/>
    </source>
</evidence>
<comment type="caution">
    <text evidence="8">The sequence shown here is derived from an EMBL/GenBank/DDBJ whole genome shotgun (WGS) entry which is preliminary data.</text>
</comment>